<dbReference type="InterPro" id="IPR027417">
    <property type="entry name" value="P-loop_NTPase"/>
</dbReference>
<dbReference type="Proteomes" id="UP001629367">
    <property type="component" value="Unassembled WGS sequence"/>
</dbReference>
<protein>
    <submittedName>
        <fullName evidence="2">AAA family ATPase</fullName>
    </submittedName>
</protein>
<keyword evidence="3" id="KW-1185">Reference proteome</keyword>
<organism evidence="2 3">
    <name type="scientific">Paraburkholderia dilworthii</name>
    <dbReference type="NCBI Taxonomy" id="948106"/>
    <lineage>
        <taxon>Bacteria</taxon>
        <taxon>Pseudomonadati</taxon>
        <taxon>Pseudomonadota</taxon>
        <taxon>Betaproteobacteria</taxon>
        <taxon>Burkholderiales</taxon>
        <taxon>Burkholderiaceae</taxon>
        <taxon>Paraburkholderia</taxon>
    </lineage>
</organism>
<dbReference type="SUPFAM" id="SSF52540">
    <property type="entry name" value="P-loop containing nucleoside triphosphate hydrolases"/>
    <property type="match status" value="1"/>
</dbReference>
<feature type="domain" description="ATPase AAA-type core" evidence="1">
    <location>
        <begin position="79"/>
        <end position="233"/>
    </location>
</feature>
<dbReference type="Pfam" id="PF13304">
    <property type="entry name" value="AAA_21"/>
    <property type="match status" value="1"/>
</dbReference>
<proteinExistence type="predicted"/>
<dbReference type="EMBL" id="JAQQBZ010000001">
    <property type="protein sequence ID" value="MFM0591619.1"/>
    <property type="molecule type" value="Genomic_DNA"/>
</dbReference>
<evidence type="ECO:0000313" key="2">
    <source>
        <dbReference type="EMBL" id="MFM0591619.1"/>
    </source>
</evidence>
<sequence>MPNLLADAKATRSRLAKEIHDQIQAMVDEYRRFYGPVQEFVNSPEQRDMNLPLDFQVRVEESGFAQQLSSRLNQRVRGSFSGVDESARLLRTLLQESSFATAEEAVAFAERIDDMLHFDRRDGQDGREMRLQDQVRSVSSARDLLDFVFGFDYLAPRYSLTYDGQEIGQLSPGERGLLLLVFYLLVDKDDIPIVIDQPEENLDNQTIYRILVKCLKKAKARRQVIIVTHNPNLAVVCDAEQIIHAACDKQKGRFDYASGAIENPDTRAMVVDILEGTKPAFRNRQSKYRLL</sequence>
<reference evidence="2 3" key="1">
    <citation type="journal article" date="2024" name="Chem. Sci.">
        <title>Discovery of megapolipeptins by genome mining of a Burkholderiales bacteria collection.</title>
        <authorList>
            <person name="Paulo B.S."/>
            <person name="Recchia M.J.J."/>
            <person name="Lee S."/>
            <person name="Fergusson C.H."/>
            <person name="Romanowski S.B."/>
            <person name="Hernandez A."/>
            <person name="Krull N."/>
            <person name="Liu D.Y."/>
            <person name="Cavanagh H."/>
            <person name="Bos A."/>
            <person name="Gray C.A."/>
            <person name="Murphy B.T."/>
            <person name="Linington R.G."/>
            <person name="Eustaquio A.S."/>
        </authorList>
    </citation>
    <scope>NUCLEOTIDE SEQUENCE [LARGE SCALE GENOMIC DNA]</scope>
    <source>
        <strain evidence="2 3">RL17-335-BIF-A</strain>
    </source>
</reference>
<accession>A0ABW9D0M0</accession>
<dbReference type="InterPro" id="IPR003959">
    <property type="entry name" value="ATPase_AAA_core"/>
</dbReference>
<gene>
    <name evidence="2" type="ORF">PQQ68_01215</name>
</gene>
<dbReference type="RefSeq" id="WP_408208206.1">
    <property type="nucleotide sequence ID" value="NZ_JAQQBZ010000001.1"/>
</dbReference>
<comment type="caution">
    <text evidence="2">The sequence shown here is derived from an EMBL/GenBank/DDBJ whole genome shotgun (WGS) entry which is preliminary data.</text>
</comment>
<name>A0ABW9D0M0_9BURK</name>
<evidence type="ECO:0000259" key="1">
    <source>
        <dbReference type="Pfam" id="PF13304"/>
    </source>
</evidence>
<dbReference type="Gene3D" id="3.40.50.300">
    <property type="entry name" value="P-loop containing nucleotide triphosphate hydrolases"/>
    <property type="match status" value="1"/>
</dbReference>
<evidence type="ECO:0000313" key="3">
    <source>
        <dbReference type="Proteomes" id="UP001629367"/>
    </source>
</evidence>